<feature type="domain" description="Protein kinase" evidence="16">
    <location>
        <begin position="64"/>
        <end position="168"/>
    </location>
</feature>
<feature type="binding site" evidence="15">
    <location>
        <position position="97"/>
    </location>
    <ligand>
        <name>ATP</name>
        <dbReference type="ChEBI" id="CHEBI:30616"/>
    </ligand>
</feature>
<evidence type="ECO:0000313" key="17">
    <source>
        <dbReference type="EMBL" id="VDK47923.1"/>
    </source>
</evidence>
<dbReference type="Proteomes" id="UP000271098">
    <property type="component" value="Unassembled WGS sequence"/>
</dbReference>
<protein>
    <recommendedName>
        <fullName evidence="3">non-specific protein-tyrosine kinase</fullName>
        <ecNumber evidence="3">2.7.10.2</ecNumber>
    </recommendedName>
</protein>
<dbReference type="InterPro" id="IPR000719">
    <property type="entry name" value="Prot_kinase_dom"/>
</dbReference>
<dbReference type="AlphaFoldDB" id="A0A183D854"/>
<reference evidence="19" key="1">
    <citation type="submission" date="2016-06" db="UniProtKB">
        <authorList>
            <consortium name="WormBaseParasite"/>
        </authorList>
    </citation>
    <scope>IDENTIFICATION</scope>
</reference>
<accession>A0A183D854</accession>
<comment type="subcellular location">
    <subcellularLocation>
        <location evidence="1">Cell membrane</location>
        <topology evidence="1">Peripheral membrane protein</topology>
    </subcellularLocation>
    <subcellularLocation>
        <location evidence="2">Cytoplasm</location>
    </subcellularLocation>
</comment>
<dbReference type="InterPro" id="IPR011009">
    <property type="entry name" value="Kinase-like_dom_sf"/>
</dbReference>
<dbReference type="InterPro" id="IPR017441">
    <property type="entry name" value="Protein_kinase_ATP_BS"/>
</dbReference>
<dbReference type="Pfam" id="PF07714">
    <property type="entry name" value="PK_Tyr_Ser-Thr"/>
    <property type="match status" value="1"/>
</dbReference>
<evidence type="ECO:0000256" key="1">
    <source>
        <dbReference type="ARBA" id="ARBA00004202"/>
    </source>
</evidence>
<name>A0A183D854_9BILA</name>
<evidence type="ECO:0000259" key="16">
    <source>
        <dbReference type="PROSITE" id="PS50011"/>
    </source>
</evidence>
<reference evidence="17 18" key="2">
    <citation type="submission" date="2018-11" db="EMBL/GenBank/DDBJ databases">
        <authorList>
            <consortium name="Pathogen Informatics"/>
        </authorList>
    </citation>
    <scope>NUCLEOTIDE SEQUENCE [LARGE SCALE GENOMIC DNA]</scope>
</reference>
<evidence type="ECO:0000256" key="7">
    <source>
        <dbReference type="ARBA" id="ARBA00022741"/>
    </source>
</evidence>
<evidence type="ECO:0000256" key="11">
    <source>
        <dbReference type="ARBA" id="ARBA00023136"/>
    </source>
</evidence>
<evidence type="ECO:0000256" key="3">
    <source>
        <dbReference type="ARBA" id="ARBA00011903"/>
    </source>
</evidence>
<keyword evidence="6" id="KW-0808">Transferase</keyword>
<comment type="similarity">
    <text evidence="14">Belongs to the protein kinase superfamily. Tyr protein kinase family. Fes/fps subfamily.</text>
</comment>
<dbReference type="SUPFAM" id="SSF56112">
    <property type="entry name" value="Protein kinase-like (PK-like)"/>
    <property type="match status" value="1"/>
</dbReference>
<dbReference type="EC" id="2.7.10.2" evidence="3"/>
<dbReference type="PROSITE" id="PS00107">
    <property type="entry name" value="PROTEIN_KINASE_ATP"/>
    <property type="match status" value="1"/>
</dbReference>
<dbReference type="GO" id="GO:0005886">
    <property type="term" value="C:plasma membrane"/>
    <property type="evidence" value="ECO:0007669"/>
    <property type="project" value="UniProtKB-SubCell"/>
</dbReference>
<dbReference type="Gene3D" id="3.30.200.20">
    <property type="entry name" value="Phosphorylase Kinase, domain 1"/>
    <property type="match status" value="1"/>
</dbReference>
<dbReference type="GO" id="GO:0005524">
    <property type="term" value="F:ATP binding"/>
    <property type="evidence" value="ECO:0007669"/>
    <property type="project" value="UniProtKB-UniRule"/>
</dbReference>
<dbReference type="InterPro" id="IPR050198">
    <property type="entry name" value="Non-receptor_tyrosine_kinases"/>
</dbReference>
<evidence type="ECO:0000256" key="5">
    <source>
        <dbReference type="ARBA" id="ARBA00022490"/>
    </source>
</evidence>
<dbReference type="EMBL" id="UYRT01009705">
    <property type="protein sequence ID" value="VDK47923.1"/>
    <property type="molecule type" value="Genomic_DNA"/>
</dbReference>
<keyword evidence="8" id="KW-0418">Kinase</keyword>
<dbReference type="OrthoDB" id="546826at2759"/>
<dbReference type="WBParaSite" id="GPUH_0000490201-mRNA-1">
    <property type="protein sequence ID" value="GPUH_0000490201-mRNA-1"/>
    <property type="gene ID" value="GPUH_0000490201"/>
</dbReference>
<dbReference type="InterPro" id="IPR020635">
    <property type="entry name" value="Tyr_kinase_cat_dom"/>
</dbReference>
<dbReference type="SMART" id="SM00219">
    <property type="entry name" value="TyrKc"/>
    <property type="match status" value="1"/>
</dbReference>
<keyword evidence="11" id="KW-0472">Membrane</keyword>
<keyword evidence="4" id="KW-1003">Cell membrane</keyword>
<keyword evidence="5" id="KW-0963">Cytoplasm</keyword>
<evidence type="ECO:0000256" key="14">
    <source>
        <dbReference type="ARBA" id="ARBA00061333"/>
    </source>
</evidence>
<evidence type="ECO:0000256" key="6">
    <source>
        <dbReference type="ARBA" id="ARBA00022679"/>
    </source>
</evidence>
<evidence type="ECO:0000313" key="19">
    <source>
        <dbReference type="WBParaSite" id="GPUH_0000490201-mRNA-1"/>
    </source>
</evidence>
<gene>
    <name evidence="17" type="ORF">GPUH_LOCUS4895</name>
</gene>
<dbReference type="FunFam" id="3.30.200.20:FF:000194">
    <property type="entry name" value="protein-tyrosine kinase 2-beta isoform X1"/>
    <property type="match status" value="1"/>
</dbReference>
<dbReference type="GO" id="GO:0004715">
    <property type="term" value="F:non-membrane spanning protein tyrosine kinase activity"/>
    <property type="evidence" value="ECO:0007669"/>
    <property type="project" value="UniProtKB-EC"/>
</dbReference>
<keyword evidence="12" id="KW-0829">Tyrosine-protein kinase</keyword>
<organism evidence="19">
    <name type="scientific">Gongylonema pulchrum</name>
    <dbReference type="NCBI Taxonomy" id="637853"/>
    <lineage>
        <taxon>Eukaryota</taxon>
        <taxon>Metazoa</taxon>
        <taxon>Ecdysozoa</taxon>
        <taxon>Nematoda</taxon>
        <taxon>Chromadorea</taxon>
        <taxon>Rhabditida</taxon>
        <taxon>Spirurina</taxon>
        <taxon>Spiruromorpha</taxon>
        <taxon>Spiruroidea</taxon>
        <taxon>Gongylonematidae</taxon>
        <taxon>Gongylonema</taxon>
    </lineage>
</organism>
<evidence type="ECO:0000256" key="2">
    <source>
        <dbReference type="ARBA" id="ARBA00004496"/>
    </source>
</evidence>
<dbReference type="PROSITE" id="PS50011">
    <property type="entry name" value="PROTEIN_KINASE_DOM"/>
    <property type="match status" value="1"/>
</dbReference>
<dbReference type="PANTHER" id="PTHR24418">
    <property type="entry name" value="TYROSINE-PROTEIN KINASE"/>
    <property type="match status" value="1"/>
</dbReference>
<keyword evidence="10" id="KW-0727">SH2 domain</keyword>
<keyword evidence="7 15" id="KW-0547">Nucleotide-binding</keyword>
<proteinExistence type="inferred from homology"/>
<dbReference type="GO" id="GO:0005737">
    <property type="term" value="C:cytoplasm"/>
    <property type="evidence" value="ECO:0007669"/>
    <property type="project" value="UniProtKB-SubCell"/>
</dbReference>
<evidence type="ECO:0000256" key="10">
    <source>
        <dbReference type="ARBA" id="ARBA00022999"/>
    </source>
</evidence>
<comment type="catalytic activity">
    <reaction evidence="13">
        <text>L-tyrosyl-[protein] + ATP = O-phospho-L-tyrosyl-[protein] + ADP + H(+)</text>
        <dbReference type="Rhea" id="RHEA:10596"/>
        <dbReference type="Rhea" id="RHEA-COMP:10136"/>
        <dbReference type="Rhea" id="RHEA-COMP:20101"/>
        <dbReference type="ChEBI" id="CHEBI:15378"/>
        <dbReference type="ChEBI" id="CHEBI:30616"/>
        <dbReference type="ChEBI" id="CHEBI:46858"/>
        <dbReference type="ChEBI" id="CHEBI:61978"/>
        <dbReference type="ChEBI" id="CHEBI:456216"/>
        <dbReference type="EC" id="2.7.10.2"/>
    </reaction>
</comment>
<evidence type="ECO:0000256" key="13">
    <source>
        <dbReference type="ARBA" id="ARBA00051245"/>
    </source>
</evidence>
<evidence type="ECO:0000313" key="18">
    <source>
        <dbReference type="Proteomes" id="UP000271098"/>
    </source>
</evidence>
<dbReference type="InterPro" id="IPR001245">
    <property type="entry name" value="Ser-Thr/Tyr_kinase_cat_dom"/>
</dbReference>
<keyword evidence="9 15" id="KW-0067">ATP-binding</keyword>
<evidence type="ECO:0000256" key="4">
    <source>
        <dbReference type="ARBA" id="ARBA00022475"/>
    </source>
</evidence>
<sequence>MYKNELIIKRYAQRRLYYVHTYAFKTISDLVAYHTRLKKPLNQDNVCIIRGVVKSNWQLAHEQIERIKKIGEGAFGEVWEGTLNLGVFRGQIPVAVKSLHTGNISAEERAKFLREANLMLKLSHPNIIKLYGVATSKDPLMIVMELASGGSLLQRIQNTINPVNFWSN</sequence>
<evidence type="ECO:0000256" key="9">
    <source>
        <dbReference type="ARBA" id="ARBA00022840"/>
    </source>
</evidence>
<evidence type="ECO:0000256" key="8">
    <source>
        <dbReference type="ARBA" id="ARBA00022777"/>
    </source>
</evidence>
<keyword evidence="18" id="KW-1185">Reference proteome</keyword>
<evidence type="ECO:0000256" key="12">
    <source>
        <dbReference type="ARBA" id="ARBA00023137"/>
    </source>
</evidence>
<evidence type="ECO:0000256" key="15">
    <source>
        <dbReference type="PROSITE-ProRule" id="PRU10141"/>
    </source>
</evidence>